<gene>
    <name evidence="2" type="ORF">BSL82_15620</name>
</gene>
<dbReference type="AlphaFoldDB" id="A0A1L3ZY20"/>
<accession>A0A1L3ZY20</accession>
<feature type="region of interest" description="Disordered" evidence="1">
    <location>
        <begin position="200"/>
        <end position="236"/>
    </location>
</feature>
<keyword evidence="3" id="KW-1185">Reference proteome</keyword>
<dbReference type="OrthoDB" id="8265289at2"/>
<dbReference type="KEGG" id="sphj:BSL82_15620"/>
<evidence type="ECO:0000313" key="3">
    <source>
        <dbReference type="Proteomes" id="UP000182063"/>
    </source>
</evidence>
<dbReference type="RefSeq" id="WP_072598198.1">
    <property type="nucleotide sequence ID" value="NZ_CP018221.1"/>
</dbReference>
<dbReference type="EMBL" id="CP018221">
    <property type="protein sequence ID" value="API60533.1"/>
    <property type="molecule type" value="Genomic_DNA"/>
</dbReference>
<evidence type="ECO:0000256" key="1">
    <source>
        <dbReference type="SAM" id="MobiDB-lite"/>
    </source>
</evidence>
<sequence length="236" mass="27401">MARGVTLGEMVTSVRIEANMDPDPALSVNMEPLIKELIRREYERLYEEFDWPFLRIRSDIDLQAGQRYYDVPDDLNLERIERIDYFWGDKWFPLDRGISMDDYNFHDSDADVRAEPAMKWDVLYTGSEAQLEIWPIPATNDQKIRIIGIRNFTPLITTDAICDLDDRMIILFAASEILARKQSPEAATKQTKAVERFRTVKGRSVQTRKSSFSFSGGNGAERRRDREPLVAYVRNP</sequence>
<name>A0A1L3ZY20_9SPHN</name>
<dbReference type="Proteomes" id="UP000182063">
    <property type="component" value="Chromosome"/>
</dbReference>
<proteinExistence type="predicted"/>
<organism evidence="2 3">
    <name type="scientific">Tardibacter chloracetimidivorans</name>
    <dbReference type="NCBI Taxonomy" id="1921510"/>
    <lineage>
        <taxon>Bacteria</taxon>
        <taxon>Pseudomonadati</taxon>
        <taxon>Pseudomonadota</taxon>
        <taxon>Alphaproteobacteria</taxon>
        <taxon>Sphingomonadales</taxon>
        <taxon>Sphingomonadaceae</taxon>
        <taxon>Tardibacter</taxon>
    </lineage>
</organism>
<feature type="compositionally biased region" description="Polar residues" evidence="1">
    <location>
        <begin position="204"/>
        <end position="215"/>
    </location>
</feature>
<dbReference type="InterPro" id="IPR056209">
    <property type="entry name" value="SU10_adaptor"/>
</dbReference>
<evidence type="ECO:0000313" key="2">
    <source>
        <dbReference type="EMBL" id="API60533.1"/>
    </source>
</evidence>
<protein>
    <submittedName>
        <fullName evidence="2">Uncharacterized protein</fullName>
    </submittedName>
</protein>
<dbReference type="STRING" id="1921510.BSL82_15620"/>
<reference evidence="3" key="1">
    <citation type="submission" date="2016-11" db="EMBL/GenBank/DDBJ databases">
        <title>Complete Genome Sequence of alachlor-degrading Sphingomonas sp. strain JJ-A5.</title>
        <authorList>
            <person name="Lee H."/>
            <person name="Ka J.-O."/>
        </authorList>
    </citation>
    <scope>NUCLEOTIDE SEQUENCE [LARGE SCALE GENOMIC DNA]</scope>
    <source>
        <strain evidence="3">JJ-A5</strain>
    </source>
</reference>
<dbReference type="Pfam" id="PF24175">
    <property type="entry name" value="SU10_adaptor"/>
    <property type="match status" value="1"/>
</dbReference>